<evidence type="ECO:0000313" key="1">
    <source>
        <dbReference type="EMBL" id="AOW05229.1"/>
    </source>
</evidence>
<dbReference type="VEuPathDB" id="FungiDB:YALI1_E13097g"/>
<accession>A0A1D8NHX5</accession>
<sequence length="85" mass="9758">MKWINISWITPSDRISRYDFGYREISSHSDHSQKPSECIFSNTVWTSLELSLMVSLTTPSRLYTGAIDNPALHIPPTTIFSYHPN</sequence>
<dbReference type="Proteomes" id="UP000182444">
    <property type="component" value="Chromosome 1E"/>
</dbReference>
<proteinExistence type="predicted"/>
<dbReference type="RefSeq" id="XP_068139069.1">
    <property type="nucleotide sequence ID" value="XM_068282968.1"/>
</dbReference>
<gene>
    <name evidence="1" type="ORF">YALI1_E13097g</name>
</gene>
<reference evidence="1 2" key="1">
    <citation type="journal article" date="2016" name="PLoS ONE">
        <title>Sequence Assembly of Yarrowia lipolytica Strain W29/CLIB89 Shows Transposable Element Diversity.</title>
        <authorList>
            <person name="Magnan C."/>
            <person name="Yu J."/>
            <person name="Chang I."/>
            <person name="Jahn E."/>
            <person name="Kanomata Y."/>
            <person name="Wu J."/>
            <person name="Zeller M."/>
            <person name="Oakes M."/>
            <person name="Baldi P."/>
            <person name="Sandmeyer S."/>
        </authorList>
    </citation>
    <scope>NUCLEOTIDE SEQUENCE [LARGE SCALE GENOMIC DNA]</scope>
    <source>
        <strain evidence="2">CLIB89(W29)</strain>
    </source>
</reference>
<organism evidence="1 2">
    <name type="scientific">Yarrowia lipolytica</name>
    <name type="common">Candida lipolytica</name>
    <dbReference type="NCBI Taxonomy" id="4952"/>
    <lineage>
        <taxon>Eukaryota</taxon>
        <taxon>Fungi</taxon>
        <taxon>Dikarya</taxon>
        <taxon>Ascomycota</taxon>
        <taxon>Saccharomycotina</taxon>
        <taxon>Dipodascomycetes</taxon>
        <taxon>Dipodascales</taxon>
        <taxon>Dipodascales incertae sedis</taxon>
        <taxon>Yarrowia</taxon>
    </lineage>
</organism>
<protein>
    <submittedName>
        <fullName evidence="1">Uncharacterized protein</fullName>
    </submittedName>
</protein>
<dbReference type="GeneID" id="94583579"/>
<dbReference type="AlphaFoldDB" id="A0A1D8NHX5"/>
<evidence type="ECO:0000313" key="2">
    <source>
        <dbReference type="Proteomes" id="UP000182444"/>
    </source>
</evidence>
<dbReference type="EMBL" id="CP017557">
    <property type="protein sequence ID" value="AOW05229.1"/>
    <property type="molecule type" value="Genomic_DNA"/>
</dbReference>
<name>A0A1D8NHX5_YARLL</name>